<evidence type="ECO:0000313" key="2">
    <source>
        <dbReference type="Proteomes" id="UP000236291"/>
    </source>
</evidence>
<name>A0A2K3NHR1_TRIPR</name>
<organism evidence="1 2">
    <name type="scientific">Trifolium pratense</name>
    <name type="common">Red clover</name>
    <dbReference type="NCBI Taxonomy" id="57577"/>
    <lineage>
        <taxon>Eukaryota</taxon>
        <taxon>Viridiplantae</taxon>
        <taxon>Streptophyta</taxon>
        <taxon>Embryophyta</taxon>
        <taxon>Tracheophyta</taxon>
        <taxon>Spermatophyta</taxon>
        <taxon>Magnoliopsida</taxon>
        <taxon>eudicotyledons</taxon>
        <taxon>Gunneridae</taxon>
        <taxon>Pentapetalae</taxon>
        <taxon>rosids</taxon>
        <taxon>fabids</taxon>
        <taxon>Fabales</taxon>
        <taxon>Fabaceae</taxon>
        <taxon>Papilionoideae</taxon>
        <taxon>50 kb inversion clade</taxon>
        <taxon>NPAAA clade</taxon>
        <taxon>Hologalegina</taxon>
        <taxon>IRL clade</taxon>
        <taxon>Trifolieae</taxon>
        <taxon>Trifolium</taxon>
    </lineage>
</organism>
<proteinExistence type="predicted"/>
<reference evidence="1 2" key="2">
    <citation type="journal article" date="2017" name="Front. Plant Sci.">
        <title>Gene Classification and Mining of Molecular Markers Useful in Red Clover (Trifolium pratense) Breeding.</title>
        <authorList>
            <person name="Istvanek J."/>
            <person name="Dluhosova J."/>
            <person name="Dluhos P."/>
            <person name="Patkova L."/>
            <person name="Nedelnik J."/>
            <person name="Repkova J."/>
        </authorList>
    </citation>
    <scope>NUCLEOTIDE SEQUENCE [LARGE SCALE GENOMIC DNA]</scope>
    <source>
        <strain evidence="2">cv. Tatra</strain>
        <tissue evidence="1">Young leaves</tissue>
    </source>
</reference>
<evidence type="ECO:0000313" key="1">
    <source>
        <dbReference type="EMBL" id="PNY02582.1"/>
    </source>
</evidence>
<dbReference type="Proteomes" id="UP000236291">
    <property type="component" value="Unassembled WGS sequence"/>
</dbReference>
<reference evidence="1 2" key="1">
    <citation type="journal article" date="2014" name="Am. J. Bot.">
        <title>Genome assembly and annotation for red clover (Trifolium pratense; Fabaceae).</title>
        <authorList>
            <person name="Istvanek J."/>
            <person name="Jaros M."/>
            <person name="Krenek A."/>
            <person name="Repkova J."/>
        </authorList>
    </citation>
    <scope>NUCLEOTIDE SEQUENCE [LARGE SCALE GENOMIC DNA]</scope>
    <source>
        <strain evidence="2">cv. Tatra</strain>
        <tissue evidence="1">Young leaves</tissue>
    </source>
</reference>
<gene>
    <name evidence="1" type="ORF">L195_g025894</name>
</gene>
<feature type="non-terminal residue" evidence="1">
    <location>
        <position position="1"/>
    </location>
</feature>
<dbReference type="AlphaFoldDB" id="A0A2K3NHR1"/>
<protein>
    <submittedName>
        <fullName evidence="1">Uncharacterized protein</fullName>
    </submittedName>
</protein>
<dbReference type="EMBL" id="ASHM01021535">
    <property type="protein sequence ID" value="PNY02582.1"/>
    <property type="molecule type" value="Genomic_DNA"/>
</dbReference>
<sequence length="88" mass="9502">GNNDDDCLWFLNCKKLLGGSVKSSVIIGHVGDGEKVAIAFEFGGDNGEEKRNVFDRLLPYCKLVDEFVKNVLSADDIKFAIGFAACGS</sequence>
<comment type="caution">
    <text evidence="1">The sequence shown here is derived from an EMBL/GenBank/DDBJ whole genome shotgun (WGS) entry which is preliminary data.</text>
</comment>
<accession>A0A2K3NHR1</accession>